<dbReference type="EMBL" id="CP054580">
    <property type="protein sequence ID" value="QKS23547.1"/>
    <property type="molecule type" value="Genomic_DNA"/>
</dbReference>
<reference evidence="1 2" key="1">
    <citation type="submission" date="2019-12" db="EMBL/GenBank/DDBJ databases">
        <title>Genome sequencing and assembly of endphytes of Porphyra tenera.</title>
        <authorList>
            <person name="Park J.M."/>
            <person name="Shin R."/>
            <person name="Jo S.H."/>
        </authorList>
    </citation>
    <scope>NUCLEOTIDE SEQUENCE [LARGE SCALE GENOMIC DNA]</scope>
    <source>
        <strain evidence="1 2">GPM3</strain>
    </source>
</reference>
<dbReference type="AlphaFoldDB" id="A0AAP9SZF3"/>
<evidence type="ECO:0000313" key="1">
    <source>
        <dbReference type="EMBL" id="QKS23547.1"/>
    </source>
</evidence>
<sequence length="202" mass="22353">MKNYIVQTEHATRALVDLIAADHKALSDANDALRGAMSLYDVQYQVFSANEFHTAANHYHAQMARAHQAKADVDAGVKSISASIDAKSASIAALSGALLQVAKQGLSVVYGKPPNTPKGAEISGLLVKDIIWEGRNQSIHYENPKEISDAVVELFGRIDGARNDGVSWDPRSRYNFAFDIINFLGWLDWKQFKDHMLSIQRR</sequence>
<organism evidence="1 2">
    <name type="scientific">Vreelandella titanicae</name>
    <dbReference type="NCBI Taxonomy" id="664683"/>
    <lineage>
        <taxon>Bacteria</taxon>
        <taxon>Pseudomonadati</taxon>
        <taxon>Pseudomonadota</taxon>
        <taxon>Gammaproteobacteria</taxon>
        <taxon>Oceanospirillales</taxon>
        <taxon>Halomonadaceae</taxon>
        <taxon>Vreelandella</taxon>
    </lineage>
</organism>
<protein>
    <submittedName>
        <fullName evidence="1">Uncharacterized protein</fullName>
    </submittedName>
</protein>
<keyword evidence="2" id="KW-1185">Reference proteome</keyword>
<accession>A0AAP9SZF3</accession>
<name>A0AAP9SZF3_9GAMM</name>
<dbReference type="Proteomes" id="UP000509761">
    <property type="component" value="Chromosome"/>
</dbReference>
<proteinExistence type="predicted"/>
<gene>
    <name evidence="1" type="ORF">FX987_01306</name>
</gene>
<evidence type="ECO:0000313" key="2">
    <source>
        <dbReference type="Proteomes" id="UP000509761"/>
    </source>
</evidence>
<dbReference type="RefSeq" id="WP_022523420.1">
    <property type="nucleotide sequence ID" value="NZ_CP054580.1"/>
</dbReference>